<dbReference type="EMBL" id="JAKZGO010000004">
    <property type="protein sequence ID" value="MCH7413183.1"/>
    <property type="molecule type" value="Genomic_DNA"/>
</dbReference>
<name>A0ABS9VBD5_9BACT</name>
<organism evidence="1 2">
    <name type="scientific">Belliella alkalica</name>
    <dbReference type="NCBI Taxonomy" id="1730871"/>
    <lineage>
        <taxon>Bacteria</taxon>
        <taxon>Pseudomonadati</taxon>
        <taxon>Bacteroidota</taxon>
        <taxon>Cytophagia</taxon>
        <taxon>Cytophagales</taxon>
        <taxon>Cyclobacteriaceae</taxon>
        <taxon>Belliella</taxon>
    </lineage>
</organism>
<accession>A0ABS9VBD5</accession>
<protein>
    <submittedName>
        <fullName evidence="1">Uncharacterized protein</fullName>
    </submittedName>
</protein>
<gene>
    <name evidence="1" type="ORF">MM213_06790</name>
</gene>
<comment type="caution">
    <text evidence="1">The sequence shown here is derived from an EMBL/GenBank/DDBJ whole genome shotgun (WGS) entry which is preliminary data.</text>
</comment>
<dbReference type="RefSeq" id="WP_241410733.1">
    <property type="nucleotide sequence ID" value="NZ_JAKZGO010000004.1"/>
</dbReference>
<evidence type="ECO:0000313" key="1">
    <source>
        <dbReference type="EMBL" id="MCH7413183.1"/>
    </source>
</evidence>
<reference evidence="1" key="1">
    <citation type="submission" date="2022-03" db="EMBL/GenBank/DDBJ databases">
        <title>De novo assembled genomes of Belliella spp. (Cyclobacteriaceae) strains.</title>
        <authorList>
            <person name="Szabo A."/>
            <person name="Korponai K."/>
            <person name="Felfoldi T."/>
        </authorList>
    </citation>
    <scope>NUCLEOTIDE SEQUENCE</scope>
    <source>
        <strain evidence="1">DSM 111903</strain>
    </source>
</reference>
<evidence type="ECO:0000313" key="2">
    <source>
        <dbReference type="Proteomes" id="UP001165430"/>
    </source>
</evidence>
<proteinExistence type="predicted"/>
<sequence>MNNIISFILLGYLMLLLIAPLHEADQCDHGPEHTEQHESDHAENQCCPPFSVCKVCSLFVYQMIWQFESLEFESVQITNTVLIQSKYPTSNIQIWQPPKLA</sequence>
<dbReference type="Proteomes" id="UP001165430">
    <property type="component" value="Unassembled WGS sequence"/>
</dbReference>
<keyword evidence="2" id="KW-1185">Reference proteome</keyword>